<accession>A0A0E9QP86</accession>
<protein>
    <submittedName>
        <fullName evidence="1">Uncharacterized protein</fullName>
    </submittedName>
</protein>
<proteinExistence type="predicted"/>
<name>A0A0E9QP86_ANGAN</name>
<dbReference type="EMBL" id="GBXM01090330">
    <property type="protein sequence ID" value="JAH18247.1"/>
    <property type="molecule type" value="Transcribed_RNA"/>
</dbReference>
<evidence type="ECO:0000313" key="1">
    <source>
        <dbReference type="EMBL" id="JAH18247.1"/>
    </source>
</evidence>
<dbReference type="AlphaFoldDB" id="A0A0E9QP86"/>
<reference evidence="1" key="1">
    <citation type="submission" date="2014-11" db="EMBL/GenBank/DDBJ databases">
        <authorList>
            <person name="Amaro Gonzalez C."/>
        </authorList>
    </citation>
    <scope>NUCLEOTIDE SEQUENCE</scope>
</reference>
<organism evidence="1">
    <name type="scientific">Anguilla anguilla</name>
    <name type="common">European freshwater eel</name>
    <name type="synonym">Muraena anguilla</name>
    <dbReference type="NCBI Taxonomy" id="7936"/>
    <lineage>
        <taxon>Eukaryota</taxon>
        <taxon>Metazoa</taxon>
        <taxon>Chordata</taxon>
        <taxon>Craniata</taxon>
        <taxon>Vertebrata</taxon>
        <taxon>Euteleostomi</taxon>
        <taxon>Actinopterygii</taxon>
        <taxon>Neopterygii</taxon>
        <taxon>Teleostei</taxon>
        <taxon>Anguilliformes</taxon>
        <taxon>Anguillidae</taxon>
        <taxon>Anguilla</taxon>
    </lineage>
</organism>
<sequence>MCQVKYFLPPRLNIITISYCHSESWGGYESFQARKHTSCADCTN</sequence>
<reference evidence="1" key="2">
    <citation type="journal article" date="2015" name="Fish Shellfish Immunol.">
        <title>Early steps in the European eel (Anguilla anguilla)-Vibrio vulnificus interaction in the gills: Role of the RtxA13 toxin.</title>
        <authorList>
            <person name="Callol A."/>
            <person name="Pajuelo D."/>
            <person name="Ebbesson L."/>
            <person name="Teles M."/>
            <person name="MacKenzie S."/>
            <person name="Amaro C."/>
        </authorList>
    </citation>
    <scope>NUCLEOTIDE SEQUENCE</scope>
</reference>